<keyword evidence="2" id="KW-0808">Transferase</keyword>
<organism evidence="2 3">
    <name type="scientific">Cupriavidus taiwanensis</name>
    <dbReference type="NCBI Taxonomy" id="164546"/>
    <lineage>
        <taxon>Bacteria</taxon>
        <taxon>Pseudomonadati</taxon>
        <taxon>Pseudomonadota</taxon>
        <taxon>Betaproteobacteria</taxon>
        <taxon>Burkholderiales</taxon>
        <taxon>Burkholderiaceae</taxon>
        <taxon>Cupriavidus</taxon>
    </lineage>
</organism>
<sequence>MRGRAVEATAKLLTISLVSHGQGELMRPLIRQLSAIAHELPLKVVVTENLPERRDTDDAFGDLDIRYIRNAAPKGFGANHNAAFALCDTPYFCVVNPDVRLIENPFPALLAQARARPGVVAPRVVANDGAVEDSARKVPRPLVLLRRALTRLANKRLPPDYAGEGTVPVDWAAGMFLLFDASVFQRLGGFDDRYHLYCEDVDVCLRTWLNGGSVHLANDVIVMHDARRDSHRRLRYLRWHLASMMRLFTSSAYWRFRLRQVAAGN</sequence>
<evidence type="ECO:0000259" key="1">
    <source>
        <dbReference type="Pfam" id="PF00535"/>
    </source>
</evidence>
<name>A0A375ICW1_9BURK</name>
<gene>
    <name evidence="2" type="ORF">CT19425_30603</name>
</gene>
<dbReference type="Proteomes" id="UP000255505">
    <property type="component" value="Chromosome I"/>
</dbReference>
<reference evidence="2 3" key="1">
    <citation type="submission" date="2018-01" db="EMBL/GenBank/DDBJ databases">
        <authorList>
            <person name="Gaut B.S."/>
            <person name="Morton B.R."/>
            <person name="Clegg M.T."/>
            <person name="Duvall M.R."/>
        </authorList>
    </citation>
    <scope>NUCLEOTIDE SEQUENCE [LARGE SCALE GENOMIC DNA]</scope>
    <source>
        <strain evidence="2">Cupriavidus taiwanensis LMG 19425</strain>
    </source>
</reference>
<proteinExistence type="predicted"/>
<evidence type="ECO:0000313" key="2">
    <source>
        <dbReference type="EMBL" id="SPK71379.1"/>
    </source>
</evidence>
<accession>A0A375ICW1</accession>
<dbReference type="AlphaFoldDB" id="A0A375ICW1"/>
<protein>
    <submittedName>
        <fullName evidence="2">Glycosyl transferase, family 2</fullName>
    </submittedName>
</protein>
<feature type="domain" description="Glycosyltransferase 2-like" evidence="1">
    <location>
        <begin position="61"/>
        <end position="136"/>
    </location>
</feature>
<dbReference type="EMBL" id="LT991976">
    <property type="protein sequence ID" value="SPK71379.1"/>
    <property type="molecule type" value="Genomic_DNA"/>
</dbReference>
<dbReference type="PANTHER" id="PTHR43179:SF7">
    <property type="entry name" value="RHAMNOSYLTRANSFERASE WBBL"/>
    <property type="match status" value="1"/>
</dbReference>
<dbReference type="Gene3D" id="3.90.550.10">
    <property type="entry name" value="Spore Coat Polysaccharide Biosynthesis Protein SpsA, Chain A"/>
    <property type="match status" value="1"/>
</dbReference>
<dbReference type="SUPFAM" id="SSF53448">
    <property type="entry name" value="Nucleotide-diphospho-sugar transferases"/>
    <property type="match status" value="1"/>
</dbReference>
<dbReference type="Pfam" id="PF00535">
    <property type="entry name" value="Glycos_transf_2"/>
    <property type="match status" value="1"/>
</dbReference>
<dbReference type="GO" id="GO:0016740">
    <property type="term" value="F:transferase activity"/>
    <property type="evidence" value="ECO:0007669"/>
    <property type="project" value="UniProtKB-KW"/>
</dbReference>
<dbReference type="InterPro" id="IPR029044">
    <property type="entry name" value="Nucleotide-diphossugar_trans"/>
</dbReference>
<evidence type="ECO:0000313" key="3">
    <source>
        <dbReference type="Proteomes" id="UP000255505"/>
    </source>
</evidence>
<dbReference type="InterPro" id="IPR001173">
    <property type="entry name" value="Glyco_trans_2-like"/>
</dbReference>
<dbReference type="PANTHER" id="PTHR43179">
    <property type="entry name" value="RHAMNOSYLTRANSFERASE WBBL"/>
    <property type="match status" value="1"/>
</dbReference>